<keyword evidence="1" id="KW-1133">Transmembrane helix</keyword>
<keyword evidence="1" id="KW-0472">Membrane</keyword>
<reference evidence="2" key="1">
    <citation type="submission" date="2021-07" db="EMBL/GenBank/DDBJ databases">
        <title>Candidatus Kaistella beijingensis sp. nov. isolated from a municipal wastewater treatment plant is involved in sludge foaming.</title>
        <authorList>
            <person name="Song Y."/>
            <person name="Liu S.-J."/>
        </authorList>
    </citation>
    <scope>NUCLEOTIDE SEQUENCE</scope>
    <source>
        <strain evidence="2">DSM 43998</strain>
    </source>
</reference>
<feature type="transmembrane region" description="Helical" evidence="1">
    <location>
        <begin position="7"/>
        <end position="29"/>
    </location>
</feature>
<accession>A0ABX8S5W6</accession>
<feature type="transmembrane region" description="Helical" evidence="1">
    <location>
        <begin position="68"/>
        <end position="88"/>
    </location>
</feature>
<keyword evidence="1" id="KW-0812">Transmembrane</keyword>
<dbReference type="Proteomes" id="UP000887023">
    <property type="component" value="Chromosome"/>
</dbReference>
<gene>
    <name evidence="2" type="ORF">KV203_14680</name>
</gene>
<name>A0ABX8S5W6_9ACTN</name>
<dbReference type="RefSeq" id="WP_066471180.1">
    <property type="nucleotide sequence ID" value="NZ_CBCRUZ010000011.1"/>
</dbReference>
<feature type="transmembrane region" description="Helical" evidence="1">
    <location>
        <begin position="41"/>
        <end position="59"/>
    </location>
</feature>
<evidence type="ECO:0000313" key="3">
    <source>
        <dbReference type="Proteomes" id="UP000887023"/>
    </source>
</evidence>
<protein>
    <submittedName>
        <fullName evidence="2">Uncharacterized protein</fullName>
    </submittedName>
</protein>
<proteinExistence type="predicted"/>
<evidence type="ECO:0000256" key="1">
    <source>
        <dbReference type="SAM" id="Phobius"/>
    </source>
</evidence>
<sequence>MSLIRGLSGAVAAGVVVLAIVVVATAFVADARQFPGPGWASITWHVIAAVVVIGCQLIADRRSGVRTLLPVVAVFGVTLLLLWTQWWGG</sequence>
<dbReference type="EMBL" id="CP079105">
    <property type="protein sequence ID" value="QXQ13123.1"/>
    <property type="molecule type" value="Genomic_DNA"/>
</dbReference>
<keyword evidence="3" id="KW-1185">Reference proteome</keyword>
<evidence type="ECO:0000313" key="2">
    <source>
        <dbReference type="EMBL" id="QXQ13123.1"/>
    </source>
</evidence>
<organism evidence="2 3">
    <name type="scientific">Skermania pinensis</name>
    <dbReference type="NCBI Taxonomy" id="39122"/>
    <lineage>
        <taxon>Bacteria</taxon>
        <taxon>Bacillati</taxon>
        <taxon>Actinomycetota</taxon>
        <taxon>Actinomycetes</taxon>
        <taxon>Mycobacteriales</taxon>
        <taxon>Gordoniaceae</taxon>
        <taxon>Skermania</taxon>
    </lineage>
</organism>